<evidence type="ECO:0000256" key="5">
    <source>
        <dbReference type="ARBA" id="ARBA00023002"/>
    </source>
</evidence>
<dbReference type="Pfam" id="PF02781">
    <property type="entry name" value="G6PD_C"/>
    <property type="match status" value="1"/>
</dbReference>
<dbReference type="RefSeq" id="WP_008477322.1">
    <property type="nucleotide sequence ID" value="NZ_CAGS01000189.1"/>
</dbReference>
<feature type="domain" description="Glucose-6-phosphate dehydrogenase C-terminal" evidence="9">
    <location>
        <begin position="213"/>
        <end position="512"/>
    </location>
</feature>
<dbReference type="PANTHER" id="PTHR23429">
    <property type="entry name" value="GLUCOSE-6-PHOSPHATE 1-DEHYDROGENASE G6PD"/>
    <property type="match status" value="1"/>
</dbReference>
<comment type="caution">
    <text evidence="10">The sequence shown here is derived from an EMBL/GenBank/DDBJ whole genome shotgun (WGS) entry which is preliminary data.</text>
</comment>
<feature type="binding site" evidence="7">
    <location>
        <position position="172"/>
    </location>
    <ligand>
        <name>NADP(+)</name>
        <dbReference type="ChEBI" id="CHEBI:58349"/>
    </ligand>
</feature>
<dbReference type="NCBIfam" id="NF009492">
    <property type="entry name" value="PRK12853.1-3"/>
    <property type="match status" value="1"/>
</dbReference>
<gene>
    <name evidence="7 10" type="primary">zwf</name>
    <name evidence="10" type="ORF">NITHO_2690013</name>
</gene>
<evidence type="ECO:0000256" key="3">
    <source>
        <dbReference type="ARBA" id="ARBA00022526"/>
    </source>
</evidence>
<dbReference type="InterPro" id="IPR019796">
    <property type="entry name" value="G6P_DH_AS"/>
</dbReference>
<dbReference type="InterPro" id="IPR001282">
    <property type="entry name" value="G6P_DH"/>
</dbReference>
<dbReference type="Gene3D" id="3.40.50.720">
    <property type="entry name" value="NAD(P)-binding Rossmann-like Domain"/>
    <property type="match status" value="1"/>
</dbReference>
<protein>
    <recommendedName>
        <fullName evidence="7">Glucose-6-phosphate 1-dehydrogenase</fullName>
        <shortName evidence="7">G6PD</shortName>
        <ecNumber evidence="7">1.1.1.49</ecNumber>
    </recommendedName>
</protein>
<dbReference type="UniPathway" id="UPA00115">
    <property type="reaction ID" value="UER00408"/>
</dbReference>
<dbReference type="NCBIfam" id="TIGR00871">
    <property type="entry name" value="zwf"/>
    <property type="match status" value="1"/>
</dbReference>
<evidence type="ECO:0000256" key="7">
    <source>
        <dbReference type="HAMAP-Rule" id="MF_00966"/>
    </source>
</evidence>
<dbReference type="OrthoDB" id="9802739at2"/>
<evidence type="ECO:0000259" key="9">
    <source>
        <dbReference type="Pfam" id="PF02781"/>
    </source>
</evidence>
<comment type="similarity">
    <text evidence="2 7">Belongs to the glucose-6-phosphate dehydrogenase family.</text>
</comment>
<dbReference type="GO" id="GO:0050661">
    <property type="term" value="F:NADP binding"/>
    <property type="evidence" value="ECO:0007669"/>
    <property type="project" value="UniProtKB-UniRule"/>
</dbReference>
<evidence type="ECO:0000313" key="10">
    <source>
        <dbReference type="EMBL" id="CCF83744.1"/>
    </source>
</evidence>
<evidence type="ECO:0000256" key="1">
    <source>
        <dbReference type="ARBA" id="ARBA00004937"/>
    </source>
</evidence>
<dbReference type="EC" id="1.1.1.49" evidence="7"/>
<dbReference type="PRINTS" id="PR00079">
    <property type="entry name" value="G6PDHDRGNASE"/>
</dbReference>
<dbReference type="AlphaFoldDB" id="I4EGD2"/>
<evidence type="ECO:0000256" key="6">
    <source>
        <dbReference type="ARBA" id="ARBA00023277"/>
    </source>
</evidence>
<accession>I4EGD2</accession>
<feature type="binding site" evidence="7">
    <location>
        <position position="63"/>
    </location>
    <ligand>
        <name>NADP(+)</name>
        <dbReference type="ChEBI" id="CHEBI:58349"/>
    </ligand>
</feature>
<comment type="function">
    <text evidence="7">Catalyzes the oxidation of glucose 6-phosphate to 6-phosphogluconolactone.</text>
</comment>
<proteinExistence type="inferred from homology"/>
<organism evidence="10 11">
    <name type="scientific">Nitrolancea hollandica Lb</name>
    <dbReference type="NCBI Taxonomy" id="1129897"/>
    <lineage>
        <taxon>Bacteria</taxon>
        <taxon>Pseudomonadati</taxon>
        <taxon>Thermomicrobiota</taxon>
        <taxon>Thermomicrobia</taxon>
        <taxon>Sphaerobacterales</taxon>
        <taxon>Sphaerobacterineae</taxon>
        <taxon>Sphaerobacteraceae</taxon>
        <taxon>Nitrolancea</taxon>
    </lineage>
</organism>
<keyword evidence="3 7" id="KW-0313">Glucose metabolism</keyword>
<feature type="binding site" evidence="7">
    <location>
        <position position="240"/>
    </location>
    <ligand>
        <name>substrate</name>
    </ligand>
</feature>
<evidence type="ECO:0000256" key="4">
    <source>
        <dbReference type="ARBA" id="ARBA00022857"/>
    </source>
</evidence>
<evidence type="ECO:0000256" key="2">
    <source>
        <dbReference type="ARBA" id="ARBA00009975"/>
    </source>
</evidence>
<dbReference type="SUPFAM" id="SSF55347">
    <property type="entry name" value="Glyceraldehyde-3-phosphate dehydrogenase-like, C-terminal domain"/>
    <property type="match status" value="1"/>
</dbReference>
<sequence length="514" mass="58512">MQTATLENPLREGLRFEQAAPPCAMVIFGASGDLTRRKLVPALYTLAVEGLLPPGFTVVGYARRPMTTDEFRAQLRDAVNEFSRLRPVDPRVWAAFEQSIFYLSAEFENPEGYARLSDELQRLDKERGTQGNHIYYLATPPTNYETIVDNLGQSGLARPVRKGSWTRLIVEKPFGRDLSSAMELNDHLLRVFNENQIYRIDHYLGKETVQNILAFRFANGIFEPIWNRNYIDNVQITVAESIGIEGRGKYYDRAGALRDMVQNHLLQLLSVTGMEPPIAFEANAVRDEKVKLLRAIHPIRPDEVEQITVRGQYGPGWVEGREVPGYRQEPNVNPNSVTETYVALKLFIESWRWAGVPFYLRTGKRMPRRVSEIAVEFKRAPLPLFKTAVSGQLEPNVLAIRIQPDEGITLKMAAKVPGSKMQLRSVNMGFLYGTSFLVPTPEAYERLLLDCMLGDSMLFTRRDESEASWRPITKILEGWAESPAPAFPNYEAGTWGPREADTFIQRDGREWRRP</sequence>
<keyword evidence="5 7" id="KW-0560">Oxidoreductase</keyword>
<dbReference type="InterPro" id="IPR022674">
    <property type="entry name" value="G6P_DH_NAD-bd"/>
</dbReference>
<comment type="pathway">
    <text evidence="1 7">Carbohydrate degradation; pentose phosphate pathway; D-ribulose 5-phosphate from D-glucose 6-phosphate (oxidative stage): step 1/3.</text>
</comment>
<feature type="binding site" evidence="7">
    <location>
        <position position="364"/>
    </location>
    <ligand>
        <name>substrate</name>
    </ligand>
</feature>
<dbReference type="PROSITE" id="PS00069">
    <property type="entry name" value="G6P_DEHYDROGENASE"/>
    <property type="match status" value="1"/>
</dbReference>
<dbReference type="HAMAP" id="MF_00966">
    <property type="entry name" value="G6PD"/>
    <property type="match status" value="1"/>
</dbReference>
<dbReference type="PIRSF" id="PIRSF000110">
    <property type="entry name" value="G6PD"/>
    <property type="match status" value="1"/>
</dbReference>
<dbReference type="GO" id="GO:0004345">
    <property type="term" value="F:glucose-6-phosphate dehydrogenase activity"/>
    <property type="evidence" value="ECO:0007669"/>
    <property type="project" value="UniProtKB-UniRule"/>
</dbReference>
<keyword evidence="6 7" id="KW-0119">Carbohydrate metabolism</keyword>
<feature type="domain" description="Glucose-6-phosphate dehydrogenase NAD-binding" evidence="8">
    <location>
        <begin position="26"/>
        <end position="211"/>
    </location>
</feature>
<dbReference type="InterPro" id="IPR022675">
    <property type="entry name" value="G6P_DH_C"/>
</dbReference>
<evidence type="ECO:0000313" key="11">
    <source>
        <dbReference type="Proteomes" id="UP000004221"/>
    </source>
</evidence>
<name>I4EGD2_9BACT</name>
<reference evidence="10 11" key="1">
    <citation type="journal article" date="2012" name="ISME J.">
        <title>Nitrification expanded: discovery, physiology and genomics of a nitrite-oxidizing bacterium from the phylum Chloroflexi.</title>
        <authorList>
            <person name="Sorokin D.Y."/>
            <person name="Lucker S."/>
            <person name="Vejmelkova D."/>
            <person name="Kostrikina N.A."/>
            <person name="Kleerebezem R."/>
            <person name="Rijpstra W.I."/>
            <person name="Damste J.S."/>
            <person name="Le Paslier D."/>
            <person name="Muyzer G."/>
            <person name="Wagner M."/>
            <person name="van Loosdrecht M.C."/>
            <person name="Daims H."/>
        </authorList>
    </citation>
    <scope>NUCLEOTIDE SEQUENCE [LARGE SCALE GENOMIC DNA]</scope>
    <source>
        <strain evidence="11">none</strain>
    </source>
</reference>
<feature type="binding site" evidence="7">
    <location>
        <begin position="106"/>
        <end position="107"/>
    </location>
    <ligand>
        <name>NADP(+)</name>
        <dbReference type="ChEBI" id="CHEBI:58349"/>
    </ligand>
</feature>
<feature type="active site" description="Proton acceptor" evidence="7">
    <location>
        <position position="264"/>
    </location>
</feature>
<dbReference type="SUPFAM" id="SSF51735">
    <property type="entry name" value="NAD(P)-binding Rossmann-fold domains"/>
    <property type="match status" value="1"/>
</dbReference>
<dbReference type="EMBL" id="CAGS01000189">
    <property type="protein sequence ID" value="CCF83744.1"/>
    <property type="molecule type" value="Genomic_DNA"/>
</dbReference>
<dbReference type="GO" id="GO:0005829">
    <property type="term" value="C:cytosol"/>
    <property type="evidence" value="ECO:0007669"/>
    <property type="project" value="TreeGrafter"/>
</dbReference>
<dbReference type="GO" id="GO:0009051">
    <property type="term" value="P:pentose-phosphate shunt, oxidative branch"/>
    <property type="evidence" value="ECO:0007669"/>
    <property type="project" value="TreeGrafter"/>
</dbReference>
<comment type="catalytic activity">
    <reaction evidence="7">
        <text>D-glucose 6-phosphate + NADP(+) = 6-phospho-D-glucono-1,5-lactone + NADPH + H(+)</text>
        <dbReference type="Rhea" id="RHEA:15841"/>
        <dbReference type="ChEBI" id="CHEBI:15378"/>
        <dbReference type="ChEBI" id="CHEBI:57783"/>
        <dbReference type="ChEBI" id="CHEBI:57955"/>
        <dbReference type="ChEBI" id="CHEBI:58349"/>
        <dbReference type="ChEBI" id="CHEBI:61548"/>
        <dbReference type="EC" id="1.1.1.49"/>
    </reaction>
</comment>
<evidence type="ECO:0000259" key="8">
    <source>
        <dbReference type="Pfam" id="PF00479"/>
    </source>
</evidence>
<feature type="binding site" evidence="7">
    <location>
        <position position="206"/>
    </location>
    <ligand>
        <name>substrate</name>
    </ligand>
</feature>
<dbReference type="Pfam" id="PF00479">
    <property type="entry name" value="G6PD_N"/>
    <property type="match status" value="1"/>
</dbReference>
<feature type="binding site" evidence="7">
    <location>
        <begin position="29"/>
        <end position="36"/>
    </location>
    <ligand>
        <name>NADP(+)</name>
        <dbReference type="ChEBI" id="CHEBI:58349"/>
    </ligand>
</feature>
<keyword evidence="11" id="KW-1185">Reference proteome</keyword>
<dbReference type="GO" id="GO:0006006">
    <property type="term" value="P:glucose metabolic process"/>
    <property type="evidence" value="ECO:0007669"/>
    <property type="project" value="UniProtKB-KW"/>
</dbReference>
<comment type="caution">
    <text evidence="7">Lacks conserved residue(s) required for the propagation of feature annotation.</text>
</comment>
<dbReference type="Proteomes" id="UP000004221">
    <property type="component" value="Unassembled WGS sequence"/>
</dbReference>
<dbReference type="PANTHER" id="PTHR23429:SF0">
    <property type="entry name" value="GLUCOSE-6-PHOSPHATE 1-DEHYDROGENASE"/>
    <property type="match status" value="1"/>
</dbReference>
<dbReference type="Gene3D" id="3.30.360.10">
    <property type="entry name" value="Dihydrodipicolinate Reductase, domain 2"/>
    <property type="match status" value="1"/>
</dbReference>
<dbReference type="InterPro" id="IPR036291">
    <property type="entry name" value="NAD(P)-bd_dom_sf"/>
</dbReference>
<feature type="binding site" evidence="7">
    <location>
        <position position="202"/>
    </location>
    <ligand>
        <name>substrate</name>
    </ligand>
</feature>
<keyword evidence="4 7" id="KW-0521">NADP</keyword>
<feature type="binding site" evidence="7">
    <location>
        <position position="259"/>
    </location>
    <ligand>
        <name>substrate</name>
    </ligand>
</feature>